<gene>
    <name evidence="1" type="ORF">ACFR9U_18985</name>
</gene>
<keyword evidence="2" id="KW-1185">Reference proteome</keyword>
<dbReference type="AlphaFoldDB" id="A0ABD6CGC9"/>
<protein>
    <submittedName>
        <fullName evidence="1">TFIIB-type zinc ribbon-containing protein</fullName>
    </submittedName>
</protein>
<organism evidence="1 2">
    <name type="scientific">Halorientalis brevis</name>
    <dbReference type="NCBI Taxonomy" id="1126241"/>
    <lineage>
        <taxon>Archaea</taxon>
        <taxon>Methanobacteriati</taxon>
        <taxon>Methanobacteriota</taxon>
        <taxon>Stenosarchaea group</taxon>
        <taxon>Halobacteria</taxon>
        <taxon>Halobacteriales</taxon>
        <taxon>Haloarculaceae</taxon>
        <taxon>Halorientalis</taxon>
    </lineage>
</organism>
<dbReference type="Pfam" id="PF23430">
    <property type="entry name" value="DUF7117"/>
    <property type="match status" value="1"/>
</dbReference>
<dbReference type="Proteomes" id="UP001597119">
    <property type="component" value="Unassembled WGS sequence"/>
</dbReference>
<sequence>MKIRGDRQCKECDTRWSYYETGSITCPECGSLKSVGVDDRKEHTASAVVLDLTGVRAQVDEVPLRDVAADAADTCRSYVRQYGFIDAGELQPLADAYLAARELRQAAGYVERAMRLTDDEEYYLLALLRGADQGDRPATDAVPASMRDARGLAYATAVDHYRSDLRLYLEENPDETAQQLLASLGEHQKRIAALDGDVALGTSEALITAVQSLGRYLIDDDENALAQAQHRLDTLNTA</sequence>
<reference evidence="1 2" key="1">
    <citation type="journal article" date="2019" name="Int. J. Syst. Evol. Microbiol.">
        <title>The Global Catalogue of Microorganisms (GCM) 10K type strain sequencing project: providing services to taxonomists for standard genome sequencing and annotation.</title>
        <authorList>
            <consortium name="The Broad Institute Genomics Platform"/>
            <consortium name="The Broad Institute Genome Sequencing Center for Infectious Disease"/>
            <person name="Wu L."/>
            <person name="Ma J."/>
        </authorList>
    </citation>
    <scope>NUCLEOTIDE SEQUENCE [LARGE SCALE GENOMIC DNA]</scope>
    <source>
        <strain evidence="1 2">CGMCC 1.12125</strain>
    </source>
</reference>
<dbReference type="InterPro" id="IPR055541">
    <property type="entry name" value="DUF7117"/>
</dbReference>
<dbReference type="RefSeq" id="WP_247378719.1">
    <property type="nucleotide sequence ID" value="NZ_JALLGV010000005.1"/>
</dbReference>
<dbReference type="EMBL" id="JBHUDJ010000014">
    <property type="protein sequence ID" value="MFD1589071.1"/>
    <property type="molecule type" value="Genomic_DNA"/>
</dbReference>
<evidence type="ECO:0000313" key="1">
    <source>
        <dbReference type="EMBL" id="MFD1589071.1"/>
    </source>
</evidence>
<accession>A0ABD6CGC9</accession>
<proteinExistence type="predicted"/>
<evidence type="ECO:0000313" key="2">
    <source>
        <dbReference type="Proteomes" id="UP001597119"/>
    </source>
</evidence>
<comment type="caution">
    <text evidence="1">The sequence shown here is derived from an EMBL/GenBank/DDBJ whole genome shotgun (WGS) entry which is preliminary data.</text>
</comment>
<name>A0ABD6CGC9_9EURY</name>